<evidence type="ECO:0000313" key="3">
    <source>
        <dbReference type="Proteomes" id="UP001454036"/>
    </source>
</evidence>
<dbReference type="SUPFAM" id="SSF56219">
    <property type="entry name" value="DNase I-like"/>
    <property type="match status" value="1"/>
</dbReference>
<organism evidence="2 3">
    <name type="scientific">Lithospermum erythrorhizon</name>
    <name type="common">Purple gromwell</name>
    <name type="synonym">Lithospermum officinale var. erythrorhizon</name>
    <dbReference type="NCBI Taxonomy" id="34254"/>
    <lineage>
        <taxon>Eukaryota</taxon>
        <taxon>Viridiplantae</taxon>
        <taxon>Streptophyta</taxon>
        <taxon>Embryophyta</taxon>
        <taxon>Tracheophyta</taxon>
        <taxon>Spermatophyta</taxon>
        <taxon>Magnoliopsida</taxon>
        <taxon>eudicotyledons</taxon>
        <taxon>Gunneridae</taxon>
        <taxon>Pentapetalae</taxon>
        <taxon>asterids</taxon>
        <taxon>lamiids</taxon>
        <taxon>Boraginales</taxon>
        <taxon>Boraginaceae</taxon>
        <taxon>Boraginoideae</taxon>
        <taxon>Lithospermeae</taxon>
        <taxon>Lithospermum</taxon>
    </lineage>
</organism>
<dbReference type="Pfam" id="PF03372">
    <property type="entry name" value="Exo_endo_phos"/>
    <property type="match status" value="1"/>
</dbReference>
<dbReference type="InterPro" id="IPR005135">
    <property type="entry name" value="Endo/exonuclease/phosphatase"/>
</dbReference>
<dbReference type="PANTHER" id="PTHR33710">
    <property type="entry name" value="BNAC02G09200D PROTEIN"/>
    <property type="match status" value="1"/>
</dbReference>
<sequence length="257" mass="29703">MCKEEVLLTPVYASCNIPIRRVLWDGLFDMSTTALSWVVMGDFNVIVDHSEQVGCKALDPRAMEDFNDCLLNYRLKDPGYNGSFFSWTNGRISKRLDRVLVNSHFGQLFPMVRVKQLAKTLSDHAPLLIESCTPKDGPRGLFRFHKIWLKNEGISKVIEDNWILPVYGDPLYILGHKLRRLKGCLKEWNKMVFGNIFSSVQQAEEEVENCEAAYESSRLPADREALHKAKAKHLRIIEIQEDYLRQLSGLNLYTRRR</sequence>
<dbReference type="InterPro" id="IPR036691">
    <property type="entry name" value="Endo/exonu/phosph_ase_sf"/>
</dbReference>
<gene>
    <name evidence="2" type="ORF">LIER_41754</name>
</gene>
<dbReference type="AlphaFoldDB" id="A0AAV3RFN8"/>
<dbReference type="GO" id="GO:0003824">
    <property type="term" value="F:catalytic activity"/>
    <property type="evidence" value="ECO:0007669"/>
    <property type="project" value="InterPro"/>
</dbReference>
<evidence type="ECO:0000313" key="2">
    <source>
        <dbReference type="EMBL" id="GAA0174624.1"/>
    </source>
</evidence>
<feature type="domain" description="Endonuclease/exonuclease/phosphatase" evidence="1">
    <location>
        <begin position="33"/>
        <end position="124"/>
    </location>
</feature>
<dbReference type="Gene3D" id="3.60.10.10">
    <property type="entry name" value="Endonuclease/exonuclease/phosphatase"/>
    <property type="match status" value="1"/>
</dbReference>
<accession>A0AAV3RFN8</accession>
<protein>
    <recommendedName>
        <fullName evidence="1">Endonuclease/exonuclease/phosphatase domain-containing protein</fullName>
    </recommendedName>
</protein>
<reference evidence="2 3" key="1">
    <citation type="submission" date="2024-01" db="EMBL/GenBank/DDBJ databases">
        <title>The complete chloroplast genome sequence of Lithospermum erythrorhizon: insights into the phylogenetic relationship among Boraginaceae species and the maternal lineages of purple gromwells.</title>
        <authorList>
            <person name="Okada T."/>
            <person name="Watanabe K."/>
        </authorList>
    </citation>
    <scope>NUCLEOTIDE SEQUENCE [LARGE SCALE GENOMIC DNA]</scope>
</reference>
<dbReference type="PANTHER" id="PTHR33710:SF71">
    <property type="entry name" value="ENDONUCLEASE_EXONUCLEASE_PHOSPHATASE DOMAIN-CONTAINING PROTEIN"/>
    <property type="match status" value="1"/>
</dbReference>
<dbReference type="EMBL" id="BAABME010026839">
    <property type="protein sequence ID" value="GAA0174624.1"/>
    <property type="molecule type" value="Genomic_DNA"/>
</dbReference>
<proteinExistence type="predicted"/>
<evidence type="ECO:0000259" key="1">
    <source>
        <dbReference type="Pfam" id="PF03372"/>
    </source>
</evidence>
<name>A0AAV3RFN8_LITER</name>
<comment type="caution">
    <text evidence="2">The sequence shown here is derived from an EMBL/GenBank/DDBJ whole genome shotgun (WGS) entry which is preliminary data.</text>
</comment>
<keyword evidence="3" id="KW-1185">Reference proteome</keyword>
<dbReference type="Proteomes" id="UP001454036">
    <property type="component" value="Unassembled WGS sequence"/>
</dbReference>